<sequence length="272" mass="30253">MLRFTGMADVYNAGPCTATGPGEASRGVVGGYGTEQLTVPVLFDVASRTVVSNDPAQMLLMLDFWADRLRGPGGVDVLGGRSLYPEALRDEIEMVNATVYPGVNNGVYCCWFTKDEHSPAFQEGFGLVQRALTWLNARLAEKTYLCGDHVSLADVRAFPHLYRFDCIYYQLMLREKGLRIFSGDEPLPHLARWLRDTMLGPGAEHSAAVRESCDLQVATRFYFSSLPSEEADALYDRRNAEASGIFPSREEWVAKRQKEGFIEPEQVTGHNG</sequence>
<feature type="domain" description="GST C-terminal" evidence="1">
    <location>
        <begin position="85"/>
        <end position="221"/>
    </location>
</feature>
<dbReference type="PROSITE" id="PS50405">
    <property type="entry name" value="GST_CTER"/>
    <property type="match status" value="1"/>
</dbReference>
<dbReference type="Proteomes" id="UP001189429">
    <property type="component" value="Unassembled WGS sequence"/>
</dbReference>
<evidence type="ECO:0000313" key="2">
    <source>
        <dbReference type="EMBL" id="CAK0793452.1"/>
    </source>
</evidence>
<dbReference type="Gene3D" id="1.20.1050.10">
    <property type="match status" value="1"/>
</dbReference>
<comment type="caution">
    <text evidence="2">The sequence shown here is derived from an EMBL/GenBank/DDBJ whole genome shotgun (WGS) entry which is preliminary data.</text>
</comment>
<dbReference type="InterPro" id="IPR036282">
    <property type="entry name" value="Glutathione-S-Trfase_C_sf"/>
</dbReference>
<dbReference type="SUPFAM" id="SSF47616">
    <property type="entry name" value="GST C-terminal domain-like"/>
    <property type="match status" value="1"/>
</dbReference>
<evidence type="ECO:0000259" key="1">
    <source>
        <dbReference type="PROSITE" id="PS50405"/>
    </source>
</evidence>
<proteinExistence type="predicted"/>
<organism evidence="2 3">
    <name type="scientific">Prorocentrum cordatum</name>
    <dbReference type="NCBI Taxonomy" id="2364126"/>
    <lineage>
        <taxon>Eukaryota</taxon>
        <taxon>Sar</taxon>
        <taxon>Alveolata</taxon>
        <taxon>Dinophyceae</taxon>
        <taxon>Prorocentrales</taxon>
        <taxon>Prorocentraceae</taxon>
        <taxon>Prorocentrum</taxon>
    </lineage>
</organism>
<dbReference type="PANTHER" id="PTHR32419">
    <property type="entry name" value="GLUTATHIONYL-HYDROQUINONE REDUCTASE"/>
    <property type="match status" value="1"/>
</dbReference>
<protein>
    <recommendedName>
        <fullName evidence="1">GST C-terminal domain-containing protein</fullName>
    </recommendedName>
</protein>
<dbReference type="Pfam" id="PF13410">
    <property type="entry name" value="GST_C_2"/>
    <property type="match status" value="1"/>
</dbReference>
<gene>
    <name evidence="2" type="ORF">PCOR1329_LOCUS3750</name>
</gene>
<dbReference type="Gene3D" id="3.40.30.10">
    <property type="entry name" value="Glutaredoxin"/>
    <property type="match status" value="1"/>
</dbReference>
<dbReference type="PANTHER" id="PTHR32419:SF6">
    <property type="entry name" value="GLUTATHIONE S-TRANSFERASE OMEGA-LIKE 1-RELATED"/>
    <property type="match status" value="1"/>
</dbReference>
<dbReference type="InterPro" id="IPR010987">
    <property type="entry name" value="Glutathione-S-Trfase_C-like"/>
</dbReference>
<dbReference type="InterPro" id="IPR016639">
    <property type="entry name" value="GST_Omega/GSH"/>
</dbReference>
<evidence type="ECO:0000313" key="3">
    <source>
        <dbReference type="Proteomes" id="UP001189429"/>
    </source>
</evidence>
<name>A0ABN9PK98_9DINO</name>
<keyword evidence="3" id="KW-1185">Reference proteome</keyword>
<reference evidence="2" key="1">
    <citation type="submission" date="2023-10" db="EMBL/GenBank/DDBJ databases">
        <authorList>
            <person name="Chen Y."/>
            <person name="Shah S."/>
            <person name="Dougan E. K."/>
            <person name="Thang M."/>
            <person name="Chan C."/>
        </authorList>
    </citation>
    <scope>NUCLEOTIDE SEQUENCE [LARGE SCALE GENOMIC DNA]</scope>
</reference>
<accession>A0ABN9PK98</accession>
<dbReference type="EMBL" id="CAUYUJ010000969">
    <property type="protein sequence ID" value="CAK0793452.1"/>
    <property type="molecule type" value="Genomic_DNA"/>
</dbReference>